<dbReference type="PANTHER" id="PTHR11552">
    <property type="entry name" value="GLUCOSE-METHANOL-CHOLINE GMC OXIDOREDUCTASE"/>
    <property type="match status" value="1"/>
</dbReference>
<comment type="cofactor">
    <cofactor evidence="1 6">
        <name>FAD</name>
        <dbReference type="ChEBI" id="CHEBI:57692"/>
    </cofactor>
</comment>
<feature type="active site" description="Proton acceptor" evidence="5">
    <location>
        <position position="647"/>
    </location>
</feature>
<name>A0A165PAE8_9APHY</name>
<evidence type="ECO:0000256" key="4">
    <source>
        <dbReference type="ARBA" id="ARBA00022827"/>
    </source>
</evidence>
<dbReference type="PROSITE" id="PS00624">
    <property type="entry name" value="GMC_OXRED_2"/>
    <property type="match status" value="1"/>
</dbReference>
<evidence type="ECO:0000256" key="5">
    <source>
        <dbReference type="PIRSR" id="PIRSR000137-1"/>
    </source>
</evidence>
<gene>
    <name evidence="9" type="ORF">DAEQUDRAFT_812485</name>
</gene>
<dbReference type="EMBL" id="KV429071">
    <property type="protein sequence ID" value="KZT67962.1"/>
    <property type="molecule type" value="Genomic_DNA"/>
</dbReference>
<dbReference type="InterPro" id="IPR036188">
    <property type="entry name" value="FAD/NAD-bd_sf"/>
</dbReference>
<dbReference type="Gene3D" id="3.50.50.60">
    <property type="entry name" value="FAD/NAD(P)-binding domain"/>
    <property type="match status" value="1"/>
</dbReference>
<keyword evidence="10" id="KW-1185">Reference proteome</keyword>
<feature type="transmembrane region" description="Helical" evidence="7">
    <location>
        <begin position="31"/>
        <end position="54"/>
    </location>
</feature>
<dbReference type="GO" id="GO:0050660">
    <property type="term" value="F:flavin adenine dinucleotide binding"/>
    <property type="evidence" value="ECO:0007669"/>
    <property type="project" value="InterPro"/>
</dbReference>
<sequence>MVRLSDVLAVPSERLLASLERLVTLCRTGGVYRILASTAALGALTVVLRFAFSLRKGKVPDLRRIARNLTTGQRGSEYDIVIVGGGTAGCVLASRLSENPNVRVLLLEAGSSSLWNPLSRVPAMYPQYFHSEYDYNLYTVPQAHAGMKRKFWPRGKMLGGCSSMNAMIFHHGDPADFDRWAELQKGQDGALAWTYKNFSRYLHKFERYHPSKDHPLVDISHRGSTGPMLSGHFGYCAYGTARFLKACVNIGFPFIPDFNTPRGTLGVNTVLTFMDPRGRRVTTESAYLTAEVLSRANLTVATGVQVTRVVFERVKDKVPRAVAVHFKDTHGDMFEALARHEIVLSAGAIHTPQILMLSGIGPAKHLSSHSIPVLADLPGVGSHLMDHIVVSYHFRDKTKSVLAGLSHDPRRHGKFDISATLRRLALVVHYQLTGRGPLTTNVGEILAFARSSDAALFARAGVPLPTPDVIEDSTTGSHSPDIELLFTPMAWLDHACGAYPEGYHFGMHTILLRPTTTGTIRLRSTDPSDELLVDPQYLTTRHDVEVLIRSARLLGAILHQSPLADMVDPSGYPDPTGLLNHDLASKSDSEIETLIRNRAETIYHPTCTARMAPLEDGGVVDPYLRVYGVNGLRVCDASIFPTITSGHTASPTIAVAEKAAEMILESIPS</sequence>
<reference evidence="9 10" key="1">
    <citation type="journal article" date="2016" name="Mol. Biol. Evol.">
        <title>Comparative Genomics of Early-Diverging Mushroom-Forming Fungi Provides Insights into the Origins of Lignocellulose Decay Capabilities.</title>
        <authorList>
            <person name="Nagy L.G."/>
            <person name="Riley R."/>
            <person name="Tritt A."/>
            <person name="Adam C."/>
            <person name="Daum C."/>
            <person name="Floudas D."/>
            <person name="Sun H."/>
            <person name="Yadav J.S."/>
            <person name="Pangilinan J."/>
            <person name="Larsson K.H."/>
            <person name="Matsuura K."/>
            <person name="Barry K."/>
            <person name="Labutti K."/>
            <person name="Kuo R."/>
            <person name="Ohm R.A."/>
            <person name="Bhattacharya S.S."/>
            <person name="Shirouzu T."/>
            <person name="Yoshinaga Y."/>
            <person name="Martin F.M."/>
            <person name="Grigoriev I.V."/>
            <person name="Hibbett D.S."/>
        </authorList>
    </citation>
    <scope>NUCLEOTIDE SEQUENCE [LARGE SCALE GENOMIC DNA]</scope>
    <source>
        <strain evidence="9 10">L-15889</strain>
    </source>
</reference>
<organism evidence="9 10">
    <name type="scientific">Daedalea quercina L-15889</name>
    <dbReference type="NCBI Taxonomy" id="1314783"/>
    <lineage>
        <taxon>Eukaryota</taxon>
        <taxon>Fungi</taxon>
        <taxon>Dikarya</taxon>
        <taxon>Basidiomycota</taxon>
        <taxon>Agaricomycotina</taxon>
        <taxon>Agaricomycetes</taxon>
        <taxon>Polyporales</taxon>
        <taxon>Fomitopsis</taxon>
    </lineage>
</organism>
<keyword evidence="4 6" id="KW-0274">FAD</keyword>
<dbReference type="InterPro" id="IPR012132">
    <property type="entry name" value="GMC_OxRdtase"/>
</dbReference>
<comment type="similarity">
    <text evidence="2">Belongs to the GMC oxidoreductase family.</text>
</comment>
<dbReference type="PIRSF" id="PIRSF000137">
    <property type="entry name" value="Alcohol_oxidase"/>
    <property type="match status" value="1"/>
</dbReference>
<dbReference type="InterPro" id="IPR007867">
    <property type="entry name" value="GMC_OxRtase_C"/>
</dbReference>
<dbReference type="Gene3D" id="3.30.560.10">
    <property type="entry name" value="Glucose Oxidase, domain 3"/>
    <property type="match status" value="1"/>
</dbReference>
<feature type="active site" description="Proton donor" evidence="5">
    <location>
        <position position="604"/>
    </location>
</feature>
<dbReference type="Proteomes" id="UP000076727">
    <property type="component" value="Unassembled WGS sequence"/>
</dbReference>
<accession>A0A165PAE8</accession>
<dbReference type="InterPro" id="IPR000172">
    <property type="entry name" value="GMC_OxRdtase_N"/>
</dbReference>
<dbReference type="SUPFAM" id="SSF51905">
    <property type="entry name" value="FAD/NAD(P)-binding domain"/>
    <property type="match status" value="1"/>
</dbReference>
<dbReference type="SUPFAM" id="SSF54373">
    <property type="entry name" value="FAD-linked reductases, C-terminal domain"/>
    <property type="match status" value="1"/>
</dbReference>
<dbReference type="STRING" id="1314783.A0A165PAE8"/>
<proteinExistence type="inferred from homology"/>
<keyword evidence="7" id="KW-0472">Membrane</keyword>
<evidence type="ECO:0000256" key="7">
    <source>
        <dbReference type="SAM" id="Phobius"/>
    </source>
</evidence>
<evidence type="ECO:0000256" key="2">
    <source>
        <dbReference type="ARBA" id="ARBA00010790"/>
    </source>
</evidence>
<dbReference type="Pfam" id="PF00732">
    <property type="entry name" value="GMC_oxred_N"/>
    <property type="match status" value="1"/>
</dbReference>
<dbReference type="GO" id="GO:0016614">
    <property type="term" value="F:oxidoreductase activity, acting on CH-OH group of donors"/>
    <property type="evidence" value="ECO:0007669"/>
    <property type="project" value="InterPro"/>
</dbReference>
<dbReference type="OrthoDB" id="269227at2759"/>
<keyword evidence="7" id="KW-0812">Transmembrane</keyword>
<keyword evidence="3" id="KW-0285">Flavoprotein</keyword>
<keyword evidence="7" id="KW-1133">Transmembrane helix</keyword>
<dbReference type="AlphaFoldDB" id="A0A165PAE8"/>
<evidence type="ECO:0000259" key="8">
    <source>
        <dbReference type="PROSITE" id="PS00624"/>
    </source>
</evidence>
<dbReference type="Pfam" id="PF05199">
    <property type="entry name" value="GMC_oxred_C"/>
    <property type="match status" value="1"/>
</dbReference>
<protein>
    <submittedName>
        <fullName evidence="9">GMC oxidoreductase</fullName>
    </submittedName>
</protein>
<evidence type="ECO:0000256" key="1">
    <source>
        <dbReference type="ARBA" id="ARBA00001974"/>
    </source>
</evidence>
<evidence type="ECO:0000313" key="9">
    <source>
        <dbReference type="EMBL" id="KZT67962.1"/>
    </source>
</evidence>
<evidence type="ECO:0000256" key="6">
    <source>
        <dbReference type="PIRSR" id="PIRSR000137-2"/>
    </source>
</evidence>
<feature type="binding site" evidence="6">
    <location>
        <position position="306"/>
    </location>
    <ligand>
        <name>FAD</name>
        <dbReference type="ChEBI" id="CHEBI:57692"/>
    </ligand>
</feature>
<feature type="domain" description="Glucose-methanol-choline oxidoreductase N-terminal" evidence="8">
    <location>
        <begin position="347"/>
        <end position="361"/>
    </location>
</feature>
<dbReference type="PANTHER" id="PTHR11552:SF147">
    <property type="entry name" value="CHOLINE DEHYDROGENASE, MITOCHONDRIAL"/>
    <property type="match status" value="1"/>
</dbReference>
<evidence type="ECO:0000256" key="3">
    <source>
        <dbReference type="ARBA" id="ARBA00022630"/>
    </source>
</evidence>
<evidence type="ECO:0000313" key="10">
    <source>
        <dbReference type="Proteomes" id="UP000076727"/>
    </source>
</evidence>